<name>A0A4Q7LWQ3_9MICO</name>
<dbReference type="AlphaFoldDB" id="A0A4Q7LWQ3"/>
<dbReference type="InterPro" id="IPR042208">
    <property type="entry name" value="D-ser_dehydrat-like_sf"/>
</dbReference>
<dbReference type="PANTHER" id="PTHR28004:SF2">
    <property type="entry name" value="D-SERINE DEHYDRATASE"/>
    <property type="match status" value="1"/>
</dbReference>
<evidence type="ECO:0000256" key="2">
    <source>
        <dbReference type="ARBA" id="ARBA00023239"/>
    </source>
</evidence>
<dbReference type="SUPFAM" id="SSF51419">
    <property type="entry name" value="PLP-binding barrel"/>
    <property type="match status" value="1"/>
</dbReference>
<dbReference type="EMBL" id="SGWW01000001">
    <property type="protein sequence ID" value="RZS58892.1"/>
    <property type="molecule type" value="Genomic_DNA"/>
</dbReference>
<dbReference type="GO" id="GO:0008721">
    <property type="term" value="F:D-serine ammonia-lyase activity"/>
    <property type="evidence" value="ECO:0007669"/>
    <property type="project" value="TreeGrafter"/>
</dbReference>
<keyword evidence="2" id="KW-0456">Lyase</keyword>
<dbReference type="RefSeq" id="WP_241968913.1">
    <property type="nucleotide sequence ID" value="NZ_SGWW01000001.1"/>
</dbReference>
<dbReference type="InterPro" id="IPR026956">
    <property type="entry name" value="D-ser_dehydrat-like_dom"/>
</dbReference>
<evidence type="ECO:0000259" key="3">
    <source>
        <dbReference type="SMART" id="SM01119"/>
    </source>
</evidence>
<dbReference type="Pfam" id="PF14031">
    <property type="entry name" value="D-ser_dehydrat"/>
    <property type="match status" value="1"/>
</dbReference>
<protein>
    <submittedName>
        <fullName evidence="4">D-serine deaminase-like pyridoxal phosphate-dependent protein</fullName>
    </submittedName>
</protein>
<dbReference type="Gene3D" id="3.20.20.10">
    <property type="entry name" value="Alanine racemase"/>
    <property type="match status" value="1"/>
</dbReference>
<dbReference type="InterPro" id="IPR051466">
    <property type="entry name" value="D-amino_acid_metab_enzyme"/>
</dbReference>
<dbReference type="GO" id="GO:0036088">
    <property type="term" value="P:D-serine catabolic process"/>
    <property type="evidence" value="ECO:0007669"/>
    <property type="project" value="TreeGrafter"/>
</dbReference>
<dbReference type="Gene3D" id="2.40.37.20">
    <property type="entry name" value="D-serine dehydratase-like domain"/>
    <property type="match status" value="1"/>
</dbReference>
<organism evidence="4 5">
    <name type="scientific">Microcella putealis</name>
    <dbReference type="NCBI Taxonomy" id="337005"/>
    <lineage>
        <taxon>Bacteria</taxon>
        <taxon>Bacillati</taxon>
        <taxon>Actinomycetota</taxon>
        <taxon>Actinomycetes</taxon>
        <taxon>Micrococcales</taxon>
        <taxon>Microbacteriaceae</taxon>
        <taxon>Microcella</taxon>
    </lineage>
</organism>
<comment type="caution">
    <text evidence="4">The sequence shown here is derived from an EMBL/GenBank/DDBJ whole genome shotgun (WGS) entry which is preliminary data.</text>
</comment>
<evidence type="ECO:0000313" key="4">
    <source>
        <dbReference type="EMBL" id="RZS58892.1"/>
    </source>
</evidence>
<sequence>MRDTPYARIDVAVLEQNLARMAAYARARGVALRPHAKTHKSPDIAARQLAHGAVGLTVATVAEAEVFAAHGVDDLFIAYPLWLDGPRAARLAGLLTRGLRLRVGVDSVEGVRMLADATADVDRSRLSVAIEVDCGHHRSGIEPHAAGELAQRAHDSGLTVDGVFTFPGQSYTPDGMSEAAMDERRALRVARDSVTAAGLPCPLVSGGSTPTTARDELAVESDDVLTELRPGVYALGDAQQWELGVIEPASIAFGVVTTIVSRRDGEDGAARLIVDAGSKALASDRASWASGYGRVVEHPDARIVALSEHHATIVVPHGAASDLALGERLTVVPNHVCTAVNLVDELVAVGRHGDEELWVVAARGANT</sequence>
<dbReference type="Pfam" id="PF01168">
    <property type="entry name" value="Ala_racemase_N"/>
    <property type="match status" value="1"/>
</dbReference>
<comment type="similarity">
    <text evidence="1">Belongs to the DSD1 family.</text>
</comment>
<keyword evidence="5" id="KW-1185">Reference proteome</keyword>
<dbReference type="Proteomes" id="UP000293519">
    <property type="component" value="Unassembled WGS sequence"/>
</dbReference>
<proteinExistence type="inferred from homology"/>
<dbReference type="SMART" id="SM01119">
    <property type="entry name" value="D-ser_dehydrat"/>
    <property type="match status" value="1"/>
</dbReference>
<accession>A0A4Q7LWQ3</accession>
<evidence type="ECO:0000256" key="1">
    <source>
        <dbReference type="ARBA" id="ARBA00005323"/>
    </source>
</evidence>
<dbReference type="InterPro" id="IPR029066">
    <property type="entry name" value="PLP-binding_barrel"/>
</dbReference>
<feature type="domain" description="D-serine dehydratase-like" evidence="3">
    <location>
        <begin position="252"/>
        <end position="350"/>
    </location>
</feature>
<evidence type="ECO:0000313" key="5">
    <source>
        <dbReference type="Proteomes" id="UP000293519"/>
    </source>
</evidence>
<reference evidence="4 5" key="1">
    <citation type="journal article" date="2015" name="Stand. Genomic Sci.">
        <title>Genomic Encyclopedia of Bacterial and Archaeal Type Strains, Phase III: the genomes of soil and plant-associated and newly described type strains.</title>
        <authorList>
            <person name="Whitman W.B."/>
            <person name="Woyke T."/>
            <person name="Klenk H.P."/>
            <person name="Zhou Y."/>
            <person name="Lilburn T.G."/>
            <person name="Beck B.J."/>
            <person name="De Vos P."/>
            <person name="Vandamme P."/>
            <person name="Eisen J.A."/>
            <person name="Garrity G."/>
            <person name="Hugenholtz P."/>
            <person name="Kyrpides N.C."/>
        </authorList>
    </citation>
    <scope>NUCLEOTIDE SEQUENCE [LARGE SCALE GENOMIC DNA]</scope>
    <source>
        <strain evidence="4 5">CV2</strain>
    </source>
</reference>
<dbReference type="InterPro" id="IPR001608">
    <property type="entry name" value="Ala_racemase_N"/>
</dbReference>
<gene>
    <name evidence="4" type="ORF">EV141_0102</name>
</gene>
<dbReference type="PANTHER" id="PTHR28004">
    <property type="entry name" value="ZGC:162816-RELATED"/>
    <property type="match status" value="1"/>
</dbReference>